<dbReference type="HAMAP" id="MF_01536">
    <property type="entry name" value="UPF0344"/>
    <property type="match status" value="1"/>
</dbReference>
<keyword evidence="2 5" id="KW-0812">Transmembrane</keyword>
<evidence type="ECO:0000256" key="4">
    <source>
        <dbReference type="ARBA" id="ARBA00023136"/>
    </source>
</evidence>
<evidence type="ECO:0000313" key="6">
    <source>
        <dbReference type="EMBL" id="AOV08471.1"/>
    </source>
</evidence>
<dbReference type="Proteomes" id="UP000185746">
    <property type="component" value="Chromosome"/>
</dbReference>
<dbReference type="InterPro" id="IPR010899">
    <property type="entry name" value="UPF0344"/>
</dbReference>
<evidence type="ECO:0000256" key="2">
    <source>
        <dbReference type="ARBA" id="ARBA00022692"/>
    </source>
</evidence>
<evidence type="ECO:0000256" key="5">
    <source>
        <dbReference type="HAMAP-Rule" id="MF_01536"/>
    </source>
</evidence>
<name>A0A1D8JID1_9BACL</name>
<comment type="similarity">
    <text evidence="5">Belongs to the UPF0344 family.</text>
</comment>
<sequence length="124" mass="13869">MDVLSDSTHLHLFSWIVGVVLFVITAAMAKGSKGRKITHMIARLFYVLILLSGFLLFMRYSSLDSALYGVKFLVGLIVIALMEMIIVRANKGRNVSTLWIIFAIVLFITLYLGFKLPVGLNFLA</sequence>
<keyword evidence="1 5" id="KW-1003">Cell membrane</keyword>
<evidence type="ECO:0000256" key="3">
    <source>
        <dbReference type="ARBA" id="ARBA00022989"/>
    </source>
</evidence>
<keyword evidence="4 5" id="KW-0472">Membrane</keyword>
<dbReference type="AlphaFoldDB" id="A0A1D8JID1"/>
<keyword evidence="3 5" id="KW-1133">Transmembrane helix</keyword>
<gene>
    <name evidence="6" type="ORF">BI350_13625</name>
</gene>
<feature type="transmembrane region" description="Helical" evidence="5">
    <location>
        <begin position="41"/>
        <end position="60"/>
    </location>
</feature>
<keyword evidence="7" id="KW-1185">Reference proteome</keyword>
<dbReference type="KEGG" id="surl:BI350_13625"/>
<feature type="transmembrane region" description="Helical" evidence="5">
    <location>
        <begin position="12"/>
        <end position="29"/>
    </location>
</feature>
<feature type="transmembrane region" description="Helical" evidence="5">
    <location>
        <begin position="66"/>
        <end position="86"/>
    </location>
</feature>
<proteinExistence type="inferred from homology"/>
<reference evidence="6 7" key="1">
    <citation type="submission" date="2016-09" db="EMBL/GenBank/DDBJ databases">
        <title>Complete genome sequence of the Lysinibacillus sphaericus LMG 22257, a specie of Bacillus with ureolytic activity that can effectively biodeposit calcium carbonate.</title>
        <authorList>
            <person name="Yan W."/>
        </authorList>
    </citation>
    <scope>NUCLEOTIDE SEQUENCE [LARGE SCALE GENOMIC DNA]</scope>
    <source>
        <strain evidence="6 7">LMG 22257</strain>
    </source>
</reference>
<feature type="transmembrane region" description="Helical" evidence="5">
    <location>
        <begin position="98"/>
        <end position="114"/>
    </location>
</feature>
<evidence type="ECO:0000313" key="7">
    <source>
        <dbReference type="Proteomes" id="UP000185746"/>
    </source>
</evidence>
<protein>
    <recommendedName>
        <fullName evidence="5">UPF0344 protein BI350_13625</fullName>
    </recommendedName>
</protein>
<dbReference type="Pfam" id="PF07457">
    <property type="entry name" value="DUF1516"/>
    <property type="match status" value="1"/>
</dbReference>
<organism evidence="6 7">
    <name type="scientific">Sporosarcina ureilytica</name>
    <dbReference type="NCBI Taxonomy" id="298596"/>
    <lineage>
        <taxon>Bacteria</taxon>
        <taxon>Bacillati</taxon>
        <taxon>Bacillota</taxon>
        <taxon>Bacilli</taxon>
        <taxon>Bacillales</taxon>
        <taxon>Caryophanaceae</taxon>
        <taxon>Sporosarcina</taxon>
    </lineage>
</organism>
<accession>A0A1D8JID1</accession>
<dbReference type="EMBL" id="CP017560">
    <property type="protein sequence ID" value="AOV08471.1"/>
    <property type="molecule type" value="Genomic_DNA"/>
</dbReference>
<dbReference type="GO" id="GO:0005886">
    <property type="term" value="C:plasma membrane"/>
    <property type="evidence" value="ECO:0007669"/>
    <property type="project" value="UniProtKB-SubCell"/>
</dbReference>
<evidence type="ECO:0000256" key="1">
    <source>
        <dbReference type="ARBA" id="ARBA00022475"/>
    </source>
</evidence>
<comment type="subcellular location">
    <subcellularLocation>
        <location evidence="5">Cell membrane</location>
        <topology evidence="5">Multi-pass membrane protein</topology>
    </subcellularLocation>
</comment>